<sequence>MSARPFEFTSPPRIVFGEGTLAQAGGIVASLGTRALVVEGSSGRAAPLVALLRAAGVEPAALLRVPGEPTTALVEEGVALARRARCDVVVALGGGSVIDAGKAVSALLTNPGEPLDYLEVVGRGTPLAERAAPFVAIPTTAGTGAEVTRNAVLLVESARVKVSLRSPLMLPAVALVDPELTYTVPPDVTASTGLDALAQCLEPFVTPHATPLTDAVAREGLRRAAGALRRAVADGADVAARRDMAVASLCGGLALANAKLGAVHGFAAPLGGMFPLPHGVACARLLAPVVRANVNALRRDETRAGTHDALARYDEAARLLTGDPGARADDAAAWLADLADALGIPPLAAYGVAPSDVPEVVAQARRASSMQGNPVVLTDVELGDVLRAAVGARG</sequence>
<evidence type="ECO:0000313" key="8">
    <source>
        <dbReference type="Proteomes" id="UP000019151"/>
    </source>
</evidence>
<dbReference type="GO" id="GO:0004022">
    <property type="term" value="F:alcohol dehydrogenase (NAD+) activity"/>
    <property type="evidence" value="ECO:0007669"/>
    <property type="project" value="TreeGrafter"/>
</dbReference>
<dbReference type="FunFam" id="3.40.50.1970:FF:000003">
    <property type="entry name" value="Alcohol dehydrogenase, iron-containing"/>
    <property type="match status" value="1"/>
</dbReference>
<dbReference type="OrthoDB" id="9815791at2"/>
<dbReference type="KEGG" id="gba:J421_0814"/>
<dbReference type="PANTHER" id="PTHR11496">
    <property type="entry name" value="ALCOHOL DEHYDROGENASE"/>
    <property type="match status" value="1"/>
</dbReference>
<feature type="domain" description="Fe-containing alcohol dehydrogenase-like C-terminal" evidence="6">
    <location>
        <begin position="189"/>
        <end position="389"/>
    </location>
</feature>
<evidence type="ECO:0000256" key="2">
    <source>
        <dbReference type="ARBA" id="ARBA00007358"/>
    </source>
</evidence>
<dbReference type="Gene3D" id="3.40.50.1970">
    <property type="match status" value="1"/>
</dbReference>
<keyword evidence="8" id="KW-1185">Reference proteome</keyword>
<dbReference type="SUPFAM" id="SSF56796">
    <property type="entry name" value="Dehydroquinate synthase-like"/>
    <property type="match status" value="1"/>
</dbReference>
<proteinExistence type="inferred from homology"/>
<dbReference type="Pfam" id="PF00465">
    <property type="entry name" value="Fe-ADH"/>
    <property type="match status" value="1"/>
</dbReference>
<dbReference type="CDD" id="cd08183">
    <property type="entry name" value="Fe-ADH-like"/>
    <property type="match status" value="1"/>
</dbReference>
<keyword evidence="4" id="KW-0520">NAD</keyword>
<dbReference type="RefSeq" id="WP_025409893.1">
    <property type="nucleotide sequence ID" value="NZ_CP007128.1"/>
</dbReference>
<dbReference type="InterPro" id="IPR039697">
    <property type="entry name" value="Alcohol_dehydrogenase_Fe"/>
</dbReference>
<dbReference type="PROSITE" id="PS00913">
    <property type="entry name" value="ADH_IRON_1"/>
    <property type="match status" value="1"/>
</dbReference>
<dbReference type="GO" id="GO:0046872">
    <property type="term" value="F:metal ion binding"/>
    <property type="evidence" value="ECO:0007669"/>
    <property type="project" value="InterPro"/>
</dbReference>
<protein>
    <submittedName>
        <fullName evidence="7">Iron-containing alcohol dehydrogenase</fullName>
    </submittedName>
</protein>
<feature type="domain" description="Alcohol dehydrogenase iron-type/glycerol dehydrogenase GldA" evidence="5">
    <location>
        <begin position="11"/>
        <end position="178"/>
    </location>
</feature>
<dbReference type="HOGENOM" id="CLU_007207_0_0_0"/>
<gene>
    <name evidence="7" type="ORF">J421_0814</name>
</gene>
<dbReference type="Pfam" id="PF25137">
    <property type="entry name" value="ADH_Fe_C"/>
    <property type="match status" value="1"/>
</dbReference>
<comment type="similarity">
    <text evidence="2">Belongs to the iron-containing alcohol dehydrogenase family.</text>
</comment>
<name>W0RC43_9BACT</name>
<dbReference type="FunCoup" id="W0RC43">
    <property type="interactions" value="287"/>
</dbReference>
<dbReference type="AlphaFoldDB" id="W0RC43"/>
<evidence type="ECO:0000256" key="3">
    <source>
        <dbReference type="ARBA" id="ARBA00023002"/>
    </source>
</evidence>
<dbReference type="eggNOG" id="COG1454">
    <property type="taxonomic scope" value="Bacteria"/>
</dbReference>
<dbReference type="PANTHER" id="PTHR11496:SF102">
    <property type="entry name" value="ALCOHOL DEHYDROGENASE 4"/>
    <property type="match status" value="1"/>
</dbReference>
<accession>W0RC43</accession>
<dbReference type="Gene3D" id="1.20.1090.10">
    <property type="entry name" value="Dehydroquinate synthase-like - alpha domain"/>
    <property type="match status" value="1"/>
</dbReference>
<dbReference type="InterPro" id="IPR001670">
    <property type="entry name" value="ADH_Fe/GldA"/>
</dbReference>
<evidence type="ECO:0000256" key="1">
    <source>
        <dbReference type="ARBA" id="ARBA00001962"/>
    </source>
</evidence>
<organism evidence="7 8">
    <name type="scientific">Gemmatirosa kalamazoonensis</name>
    <dbReference type="NCBI Taxonomy" id="861299"/>
    <lineage>
        <taxon>Bacteria</taxon>
        <taxon>Pseudomonadati</taxon>
        <taxon>Gemmatimonadota</taxon>
        <taxon>Gemmatimonadia</taxon>
        <taxon>Gemmatimonadales</taxon>
        <taxon>Gemmatimonadaceae</taxon>
        <taxon>Gemmatirosa</taxon>
    </lineage>
</organism>
<comment type="cofactor">
    <cofactor evidence="1">
        <name>Fe cation</name>
        <dbReference type="ChEBI" id="CHEBI:24875"/>
    </cofactor>
</comment>
<dbReference type="InterPro" id="IPR018211">
    <property type="entry name" value="ADH_Fe_CS"/>
</dbReference>
<keyword evidence="3" id="KW-0560">Oxidoreductase</keyword>
<evidence type="ECO:0000259" key="6">
    <source>
        <dbReference type="Pfam" id="PF25137"/>
    </source>
</evidence>
<dbReference type="EMBL" id="CP007128">
    <property type="protein sequence ID" value="AHG88351.1"/>
    <property type="molecule type" value="Genomic_DNA"/>
</dbReference>
<dbReference type="InterPro" id="IPR056798">
    <property type="entry name" value="ADH_Fe_C"/>
</dbReference>
<evidence type="ECO:0000256" key="4">
    <source>
        <dbReference type="ARBA" id="ARBA00023027"/>
    </source>
</evidence>
<dbReference type="STRING" id="861299.J421_0814"/>
<evidence type="ECO:0000259" key="5">
    <source>
        <dbReference type="Pfam" id="PF00465"/>
    </source>
</evidence>
<dbReference type="Proteomes" id="UP000019151">
    <property type="component" value="Chromosome"/>
</dbReference>
<dbReference type="InParanoid" id="W0RC43"/>
<dbReference type="PATRIC" id="fig|861299.3.peg.828"/>
<reference evidence="7 8" key="1">
    <citation type="journal article" date="2014" name="Genome Announc.">
        <title>Genome Sequence and Methylome of Soil Bacterium Gemmatirosa kalamazoonensis KBS708T, a Member of the Rarely Cultivated Gemmatimonadetes Phylum.</title>
        <authorList>
            <person name="Debruyn J.M."/>
            <person name="Radosevich M."/>
            <person name="Wommack K.E."/>
            <person name="Polson S.W."/>
            <person name="Hauser L.J."/>
            <person name="Fawaz M.N."/>
            <person name="Korlach J."/>
            <person name="Tsai Y.C."/>
        </authorList>
    </citation>
    <scope>NUCLEOTIDE SEQUENCE [LARGE SCALE GENOMIC DNA]</scope>
    <source>
        <strain evidence="7 8">KBS708</strain>
    </source>
</reference>
<evidence type="ECO:0000313" key="7">
    <source>
        <dbReference type="EMBL" id="AHG88351.1"/>
    </source>
</evidence>